<dbReference type="InterPro" id="IPR029468">
    <property type="entry name" value="O-ag_pol_Wzy"/>
</dbReference>
<evidence type="ECO:0000313" key="2">
    <source>
        <dbReference type="EMBL" id="QOK23576.1"/>
    </source>
</evidence>
<feature type="transmembrane region" description="Helical" evidence="1">
    <location>
        <begin position="219"/>
        <end position="247"/>
    </location>
</feature>
<evidence type="ECO:0008006" key="4">
    <source>
        <dbReference type="Google" id="ProtNLM"/>
    </source>
</evidence>
<sequence length="464" mass="49510">MVAISDRTSSRTAPTTRRGLPWLSIALFAVSWTLPPSTNDVPRNAAFFLLSMAVSLVWIVRRLPGAPVSVGSIYAAFFALFHGGLALPFAFGWEIPEIGGITPDWVHSPSVGPALLLASQALLAFTIAYGLAVRPSRRVDDAPSIAPNVSNLATLLLVLGVASWFWFTYTAGALSLSTAYQDFLARTSTQPLPYSYLLIGIGLALVGADYHDHRRHATLLVFVAFAAPAFAIGLRGEVLIPFACYLIGRYRGRPLRRPLGWALLVLAGLSLGAMVKTARASGPSALLSLDLRSVNPMDGLAEMGYTLRPLVTVLDHASTYQPGLATYLGPLNRLLVGTILGQPVTATSDDPDVFRTFVVQVAGPIGGSPAAEALRSFGTTGVVVVMALIGLAVAWLDSRSTTPFQNAAVAAMALPLLLWVRNDITPVLFQVIVVALVLAVLRVNVRRQAGRASRRRTGLRAAQR</sequence>
<feature type="transmembrane region" description="Helical" evidence="1">
    <location>
        <begin position="111"/>
        <end position="133"/>
    </location>
</feature>
<gene>
    <name evidence="2" type="ORF">IGS73_04010</name>
</gene>
<feature type="transmembrane region" description="Helical" evidence="1">
    <location>
        <begin position="72"/>
        <end position="91"/>
    </location>
</feature>
<proteinExistence type="predicted"/>
<dbReference type="Proteomes" id="UP000593998">
    <property type="component" value="Chromosome"/>
</dbReference>
<dbReference type="AlphaFoldDB" id="A0A7L9J1R9"/>
<dbReference type="Pfam" id="PF14296">
    <property type="entry name" value="O-ag_pol_Wzy"/>
    <property type="match status" value="1"/>
</dbReference>
<feature type="transmembrane region" description="Helical" evidence="1">
    <location>
        <begin position="377"/>
        <end position="396"/>
    </location>
</feature>
<accession>A0A7L9J1R9</accession>
<feature type="transmembrane region" description="Helical" evidence="1">
    <location>
        <begin position="145"/>
        <end position="167"/>
    </location>
</feature>
<feature type="transmembrane region" description="Helical" evidence="1">
    <location>
        <begin position="20"/>
        <end position="35"/>
    </location>
</feature>
<keyword evidence="1" id="KW-1133">Transmembrane helix</keyword>
<organism evidence="2 3">
    <name type="scientific">Janibacter indicus</name>
    <dbReference type="NCBI Taxonomy" id="857417"/>
    <lineage>
        <taxon>Bacteria</taxon>
        <taxon>Bacillati</taxon>
        <taxon>Actinomycetota</taxon>
        <taxon>Actinomycetes</taxon>
        <taxon>Micrococcales</taxon>
        <taxon>Intrasporangiaceae</taxon>
        <taxon>Janibacter</taxon>
    </lineage>
</organism>
<feature type="transmembrane region" description="Helical" evidence="1">
    <location>
        <begin position="259"/>
        <end position="278"/>
    </location>
</feature>
<keyword evidence="1" id="KW-0472">Membrane</keyword>
<feature type="transmembrane region" description="Helical" evidence="1">
    <location>
        <begin position="41"/>
        <end position="60"/>
    </location>
</feature>
<keyword evidence="1" id="KW-0812">Transmembrane</keyword>
<reference evidence="2 3" key="1">
    <citation type="submission" date="2020-10" db="EMBL/GenBank/DDBJ databases">
        <title>Janibacter indicus TT2 genome sequence.</title>
        <authorList>
            <person name="Lee K."/>
            <person name="Ganzorig M."/>
        </authorList>
    </citation>
    <scope>NUCLEOTIDE SEQUENCE [LARGE SCALE GENOMIC DNA]</scope>
    <source>
        <strain evidence="2 3">TT2</strain>
    </source>
</reference>
<evidence type="ECO:0000313" key="3">
    <source>
        <dbReference type="Proteomes" id="UP000593998"/>
    </source>
</evidence>
<name>A0A7L9J1R9_9MICO</name>
<feature type="transmembrane region" description="Helical" evidence="1">
    <location>
        <begin position="427"/>
        <end position="445"/>
    </location>
</feature>
<protein>
    <recommendedName>
        <fullName evidence="4">O-antigen polysaccharide polymerase Wzy</fullName>
    </recommendedName>
</protein>
<dbReference type="EMBL" id="CP062789">
    <property type="protein sequence ID" value="QOK23576.1"/>
    <property type="molecule type" value="Genomic_DNA"/>
</dbReference>
<evidence type="ECO:0000256" key="1">
    <source>
        <dbReference type="SAM" id="Phobius"/>
    </source>
</evidence>
<dbReference type="RefSeq" id="WP_192911592.1">
    <property type="nucleotide sequence ID" value="NZ_CP062789.1"/>
</dbReference>